<protein>
    <submittedName>
        <fullName evidence="2">Uncharacterized protein</fullName>
    </submittedName>
</protein>
<accession>A0A8S9N0E4</accession>
<name>A0A8S9N0E4_BRACR</name>
<dbReference type="AlphaFoldDB" id="A0A8S9N0E4"/>
<dbReference type="Proteomes" id="UP000712600">
    <property type="component" value="Unassembled WGS sequence"/>
</dbReference>
<feature type="region of interest" description="Disordered" evidence="1">
    <location>
        <begin position="18"/>
        <end position="69"/>
    </location>
</feature>
<proteinExistence type="predicted"/>
<evidence type="ECO:0000256" key="1">
    <source>
        <dbReference type="SAM" id="MobiDB-lite"/>
    </source>
</evidence>
<gene>
    <name evidence="2" type="ORF">F2Q69_00056387</name>
</gene>
<organism evidence="2 3">
    <name type="scientific">Brassica cretica</name>
    <name type="common">Mustard</name>
    <dbReference type="NCBI Taxonomy" id="69181"/>
    <lineage>
        <taxon>Eukaryota</taxon>
        <taxon>Viridiplantae</taxon>
        <taxon>Streptophyta</taxon>
        <taxon>Embryophyta</taxon>
        <taxon>Tracheophyta</taxon>
        <taxon>Spermatophyta</taxon>
        <taxon>Magnoliopsida</taxon>
        <taxon>eudicotyledons</taxon>
        <taxon>Gunneridae</taxon>
        <taxon>Pentapetalae</taxon>
        <taxon>rosids</taxon>
        <taxon>malvids</taxon>
        <taxon>Brassicales</taxon>
        <taxon>Brassicaceae</taxon>
        <taxon>Brassiceae</taxon>
        <taxon>Brassica</taxon>
    </lineage>
</organism>
<feature type="compositionally biased region" description="Basic residues" evidence="1">
    <location>
        <begin position="45"/>
        <end position="69"/>
    </location>
</feature>
<evidence type="ECO:0000313" key="2">
    <source>
        <dbReference type="EMBL" id="KAF3489865.1"/>
    </source>
</evidence>
<sequence length="69" mass="8383">MRKFQMFESRYTQRRYSWNGERGEIDIPGEREDASANPNFDSRAKRTKQKSKVREGNKKKKRKEKIFID</sequence>
<evidence type="ECO:0000313" key="3">
    <source>
        <dbReference type="Proteomes" id="UP000712600"/>
    </source>
</evidence>
<reference evidence="2" key="1">
    <citation type="submission" date="2019-12" db="EMBL/GenBank/DDBJ databases">
        <title>Genome sequencing and annotation of Brassica cretica.</title>
        <authorList>
            <person name="Studholme D.J."/>
            <person name="Sarris P."/>
        </authorList>
    </citation>
    <scope>NUCLEOTIDE SEQUENCE</scope>
    <source>
        <strain evidence="2">PFS-109/04</strain>
        <tissue evidence="2">Leaf</tissue>
    </source>
</reference>
<dbReference type="EMBL" id="QGKX02002183">
    <property type="protein sequence ID" value="KAF3489865.1"/>
    <property type="molecule type" value="Genomic_DNA"/>
</dbReference>
<feature type="compositionally biased region" description="Basic and acidic residues" evidence="1">
    <location>
        <begin position="21"/>
        <end position="34"/>
    </location>
</feature>
<comment type="caution">
    <text evidence="2">The sequence shown here is derived from an EMBL/GenBank/DDBJ whole genome shotgun (WGS) entry which is preliminary data.</text>
</comment>